<dbReference type="OrthoDB" id="10257567at2759"/>
<keyword evidence="3" id="KW-1185">Reference proteome</keyword>
<dbReference type="AlphaFoldDB" id="A0A5B7IGA3"/>
<feature type="compositionally biased region" description="Basic and acidic residues" evidence="1">
    <location>
        <begin position="73"/>
        <end position="87"/>
    </location>
</feature>
<evidence type="ECO:0000313" key="2">
    <source>
        <dbReference type="EMBL" id="MPC81305.1"/>
    </source>
</evidence>
<dbReference type="Proteomes" id="UP000324222">
    <property type="component" value="Unassembled WGS sequence"/>
</dbReference>
<comment type="caution">
    <text evidence="2">The sequence shown here is derived from an EMBL/GenBank/DDBJ whole genome shotgun (WGS) entry which is preliminary data.</text>
</comment>
<proteinExistence type="predicted"/>
<dbReference type="EMBL" id="VSRR010056548">
    <property type="protein sequence ID" value="MPC81305.1"/>
    <property type="molecule type" value="Genomic_DNA"/>
</dbReference>
<sequence length="131" mass="14377">MKSKIYHNLFTLTSSSFTITTTTITTSPVLPPAAGQMSPDSGGGPVERSDSRDSPLGDVNMKSPSSLVNGFPHETKSPFQPRDDRSPFKEEISPLAFKFEDRITGESLIPKGDPMEARLQEILRQSTPREP</sequence>
<evidence type="ECO:0000313" key="3">
    <source>
        <dbReference type="Proteomes" id="UP000324222"/>
    </source>
</evidence>
<reference evidence="2 3" key="1">
    <citation type="submission" date="2019-05" db="EMBL/GenBank/DDBJ databases">
        <title>Another draft genome of Portunus trituberculatus and its Hox gene families provides insights of decapod evolution.</title>
        <authorList>
            <person name="Jeong J.-H."/>
            <person name="Song I."/>
            <person name="Kim S."/>
            <person name="Choi T."/>
            <person name="Kim D."/>
            <person name="Ryu S."/>
            <person name="Kim W."/>
        </authorList>
    </citation>
    <scope>NUCLEOTIDE SEQUENCE [LARGE SCALE GENOMIC DNA]</scope>
    <source>
        <tissue evidence="2">Muscle</tissue>
    </source>
</reference>
<protein>
    <submittedName>
        <fullName evidence="2">Uncharacterized protein</fullName>
    </submittedName>
</protein>
<name>A0A5B7IGA3_PORTR</name>
<accession>A0A5B7IGA3</accession>
<gene>
    <name evidence="2" type="ORF">E2C01_075913</name>
</gene>
<organism evidence="2 3">
    <name type="scientific">Portunus trituberculatus</name>
    <name type="common">Swimming crab</name>
    <name type="synonym">Neptunus trituberculatus</name>
    <dbReference type="NCBI Taxonomy" id="210409"/>
    <lineage>
        <taxon>Eukaryota</taxon>
        <taxon>Metazoa</taxon>
        <taxon>Ecdysozoa</taxon>
        <taxon>Arthropoda</taxon>
        <taxon>Crustacea</taxon>
        <taxon>Multicrustacea</taxon>
        <taxon>Malacostraca</taxon>
        <taxon>Eumalacostraca</taxon>
        <taxon>Eucarida</taxon>
        <taxon>Decapoda</taxon>
        <taxon>Pleocyemata</taxon>
        <taxon>Brachyura</taxon>
        <taxon>Eubrachyura</taxon>
        <taxon>Portunoidea</taxon>
        <taxon>Portunidae</taxon>
        <taxon>Portuninae</taxon>
        <taxon>Portunus</taxon>
    </lineage>
</organism>
<evidence type="ECO:0000256" key="1">
    <source>
        <dbReference type="SAM" id="MobiDB-lite"/>
    </source>
</evidence>
<feature type="region of interest" description="Disordered" evidence="1">
    <location>
        <begin position="26"/>
        <end position="87"/>
    </location>
</feature>